<dbReference type="AlphaFoldDB" id="A0AAV0BN85"/>
<feature type="compositionally biased region" description="Basic and acidic residues" evidence="1">
    <location>
        <begin position="101"/>
        <end position="131"/>
    </location>
</feature>
<organism evidence="2 3">
    <name type="scientific">Phakopsora pachyrhizi</name>
    <name type="common">Asian soybean rust disease fungus</name>
    <dbReference type="NCBI Taxonomy" id="170000"/>
    <lineage>
        <taxon>Eukaryota</taxon>
        <taxon>Fungi</taxon>
        <taxon>Dikarya</taxon>
        <taxon>Basidiomycota</taxon>
        <taxon>Pucciniomycotina</taxon>
        <taxon>Pucciniomycetes</taxon>
        <taxon>Pucciniales</taxon>
        <taxon>Phakopsoraceae</taxon>
        <taxon>Phakopsora</taxon>
    </lineage>
</organism>
<comment type="caution">
    <text evidence="2">The sequence shown here is derived from an EMBL/GenBank/DDBJ whole genome shotgun (WGS) entry which is preliminary data.</text>
</comment>
<feature type="compositionally biased region" description="Acidic residues" evidence="1">
    <location>
        <begin position="65"/>
        <end position="74"/>
    </location>
</feature>
<evidence type="ECO:0000313" key="2">
    <source>
        <dbReference type="EMBL" id="CAH7687960.1"/>
    </source>
</evidence>
<keyword evidence="3" id="KW-1185">Reference proteome</keyword>
<evidence type="ECO:0000313" key="3">
    <source>
        <dbReference type="Proteomes" id="UP001153365"/>
    </source>
</evidence>
<proteinExistence type="predicted"/>
<dbReference type="EMBL" id="CALTRL010005923">
    <property type="protein sequence ID" value="CAH7687960.1"/>
    <property type="molecule type" value="Genomic_DNA"/>
</dbReference>
<reference evidence="2" key="1">
    <citation type="submission" date="2022-06" db="EMBL/GenBank/DDBJ databases">
        <authorList>
            <consortium name="SYNGENTA / RWTH Aachen University"/>
        </authorList>
    </citation>
    <scope>NUCLEOTIDE SEQUENCE</scope>
</reference>
<dbReference type="Proteomes" id="UP001153365">
    <property type="component" value="Unassembled WGS sequence"/>
</dbReference>
<feature type="region of interest" description="Disordered" evidence="1">
    <location>
        <begin position="61"/>
        <end position="139"/>
    </location>
</feature>
<sequence length="187" mass="21723">MRWHNWLARIVIGPVVAAKNEERDIKTGYNESLDKIKEMDPQLSKWAGMKDWIGSIDRLENTEAIGDEQSLDDDKEQRRKELTHKPMALEDAEEEEDDSIEEIKSTKSSESEKETIEDPKELEQTKTKPTEHEDDTESLLKKIEDEAAKLLKKIEKWCTKNEIVELKMIEEKLNPMVKAARMNPLCS</sequence>
<name>A0AAV0BN85_PHAPC</name>
<evidence type="ECO:0000256" key="1">
    <source>
        <dbReference type="SAM" id="MobiDB-lite"/>
    </source>
</evidence>
<accession>A0AAV0BN85</accession>
<feature type="compositionally biased region" description="Acidic residues" evidence="1">
    <location>
        <begin position="90"/>
        <end position="100"/>
    </location>
</feature>
<protein>
    <submittedName>
        <fullName evidence="2">Uncharacterized protein</fullName>
    </submittedName>
</protein>
<feature type="compositionally biased region" description="Basic and acidic residues" evidence="1">
    <location>
        <begin position="75"/>
        <end position="88"/>
    </location>
</feature>
<gene>
    <name evidence="2" type="ORF">PPACK8108_LOCUS22832</name>
</gene>